<evidence type="ECO:0000313" key="2">
    <source>
        <dbReference type="EMBL" id="RIJ30480.1"/>
    </source>
</evidence>
<dbReference type="RefSeq" id="WP_119375791.1">
    <property type="nucleotide sequence ID" value="NZ_QWFX01000006.1"/>
</dbReference>
<evidence type="ECO:0000259" key="1">
    <source>
        <dbReference type="PROSITE" id="PS51787"/>
    </source>
</evidence>
<feature type="domain" description="Lon N-terminal" evidence="1">
    <location>
        <begin position="16"/>
        <end position="207"/>
    </location>
</feature>
<comment type="caution">
    <text evidence="2">The sequence shown here is derived from an EMBL/GenBank/DDBJ whole genome shotgun (WGS) entry which is preliminary data.</text>
</comment>
<dbReference type="PANTHER" id="PTHR46732:SF8">
    <property type="entry name" value="ATP-DEPENDENT PROTEASE LA (LON) DOMAIN PROTEIN"/>
    <property type="match status" value="1"/>
</dbReference>
<evidence type="ECO:0000313" key="3">
    <source>
        <dbReference type="Proteomes" id="UP000266385"/>
    </source>
</evidence>
<protein>
    <submittedName>
        <fullName evidence="2">Peptidase S16</fullName>
    </submittedName>
</protein>
<accession>A0A399RFW0</accession>
<dbReference type="Proteomes" id="UP000266385">
    <property type="component" value="Unassembled WGS sequence"/>
</dbReference>
<dbReference type="SUPFAM" id="SSF88697">
    <property type="entry name" value="PUA domain-like"/>
    <property type="match status" value="1"/>
</dbReference>
<keyword evidence="3" id="KW-1185">Reference proteome</keyword>
<dbReference type="SMART" id="SM00464">
    <property type="entry name" value="LON"/>
    <property type="match status" value="1"/>
</dbReference>
<gene>
    <name evidence="2" type="ORF">D1223_07565</name>
</gene>
<sequence length="216" mass="23664">MTRHGYRKAADLPDTLPVFPLGGALVFPRWSLPLNIFEPRYLNMVDDAMAGHRLIGMIQPAGGNKQAPHLARVGCAGRITSYSETEDGRYLINLSGICRFSVVEELDVTTPYRQVRADWSRFAADLSEPEPTCLPDRAHLAEALKKYVAVNEMEVDWDAVETAPLETLVNALAAGCPFSPMEKQALLEAPDLCGRCDALIALLDMDTSGDDSSTLQ</sequence>
<organism evidence="2 3">
    <name type="scientific">Henriciella mobilis</name>
    <dbReference type="NCBI Taxonomy" id="2305467"/>
    <lineage>
        <taxon>Bacteria</taxon>
        <taxon>Pseudomonadati</taxon>
        <taxon>Pseudomonadota</taxon>
        <taxon>Alphaproteobacteria</taxon>
        <taxon>Hyphomonadales</taxon>
        <taxon>Hyphomonadaceae</taxon>
        <taxon>Henriciella</taxon>
    </lineage>
</organism>
<dbReference type="PROSITE" id="PS51787">
    <property type="entry name" value="LON_N"/>
    <property type="match status" value="1"/>
</dbReference>
<reference evidence="2 3" key="1">
    <citation type="submission" date="2018-08" db="EMBL/GenBank/DDBJ databases">
        <title>Henriciella mobilis sp. nov., isolated from seawater.</title>
        <authorList>
            <person name="Cheng H."/>
            <person name="Wu Y.-H."/>
            <person name="Xu X.-W."/>
            <person name="Guo L.-L."/>
        </authorList>
    </citation>
    <scope>NUCLEOTIDE SEQUENCE [LARGE SCALE GENOMIC DNA]</scope>
    <source>
        <strain evidence="2 3">JN25</strain>
    </source>
</reference>
<dbReference type="InterPro" id="IPR015947">
    <property type="entry name" value="PUA-like_sf"/>
</dbReference>
<dbReference type="Gene3D" id="2.30.130.40">
    <property type="entry name" value="LON domain-like"/>
    <property type="match status" value="1"/>
</dbReference>
<dbReference type="InterPro" id="IPR046336">
    <property type="entry name" value="Lon_prtase_N_sf"/>
</dbReference>
<name>A0A399RFW0_9PROT</name>
<dbReference type="AlphaFoldDB" id="A0A399RFW0"/>
<dbReference type="InterPro" id="IPR003111">
    <property type="entry name" value="Lon_prtase_N"/>
</dbReference>
<dbReference type="PANTHER" id="PTHR46732">
    <property type="entry name" value="ATP-DEPENDENT PROTEASE LA (LON) DOMAIN PROTEIN"/>
    <property type="match status" value="1"/>
</dbReference>
<dbReference type="Pfam" id="PF02190">
    <property type="entry name" value="LON_substr_bdg"/>
    <property type="match status" value="1"/>
</dbReference>
<proteinExistence type="predicted"/>
<dbReference type="OrthoDB" id="9806457at2"/>
<dbReference type="EMBL" id="QWFX01000006">
    <property type="protein sequence ID" value="RIJ30480.1"/>
    <property type="molecule type" value="Genomic_DNA"/>
</dbReference>